<evidence type="ECO:0000256" key="2">
    <source>
        <dbReference type="ARBA" id="ARBA00034772"/>
    </source>
</evidence>
<dbReference type="EMBL" id="JAFBBU010000001">
    <property type="protein sequence ID" value="MBM7470827.1"/>
    <property type="molecule type" value="Genomic_DNA"/>
</dbReference>
<keyword evidence="5" id="KW-1185">Reference proteome</keyword>
<evidence type="ECO:0000313" key="4">
    <source>
        <dbReference type="EMBL" id="MBM7470827.1"/>
    </source>
</evidence>
<feature type="domain" description="Fumarate lyase N-terminal" evidence="3">
    <location>
        <begin position="24"/>
        <end position="310"/>
    </location>
</feature>
<dbReference type="Pfam" id="PF00206">
    <property type="entry name" value="Lyase_1"/>
    <property type="match status" value="1"/>
</dbReference>
<dbReference type="InterPro" id="IPR008948">
    <property type="entry name" value="L-Aspartase-like"/>
</dbReference>
<dbReference type="Gene3D" id="1.10.275.10">
    <property type="entry name" value="Fumarase/aspartase (N-terminal domain)"/>
    <property type="match status" value="1"/>
</dbReference>
<keyword evidence="4" id="KW-0413">Isomerase</keyword>
<evidence type="ECO:0000313" key="5">
    <source>
        <dbReference type="Proteomes" id="UP000776164"/>
    </source>
</evidence>
<dbReference type="PANTHER" id="PTHR43172:SF2">
    <property type="entry name" value="ADENYLOSUCCINATE LYASE C-TERMINAL DOMAIN-CONTAINING PROTEIN"/>
    <property type="match status" value="1"/>
</dbReference>
<dbReference type="PROSITE" id="PS00163">
    <property type="entry name" value="FUMARATE_LYASES"/>
    <property type="match status" value="1"/>
</dbReference>
<keyword evidence="1" id="KW-0456">Lyase</keyword>
<dbReference type="InterPro" id="IPR020557">
    <property type="entry name" value="Fumarate_lyase_CS"/>
</dbReference>
<dbReference type="Proteomes" id="UP000776164">
    <property type="component" value="Unassembled WGS sequence"/>
</dbReference>
<name>A0ABS2L180_9MICO</name>
<dbReference type="SUPFAM" id="SSF48557">
    <property type="entry name" value="L-aspartase-like"/>
    <property type="match status" value="1"/>
</dbReference>
<reference evidence="4 5" key="1">
    <citation type="submission" date="2021-01" db="EMBL/GenBank/DDBJ databases">
        <title>Sequencing the genomes of 1000 actinobacteria strains.</title>
        <authorList>
            <person name="Klenk H.-P."/>
        </authorList>
    </citation>
    <scope>NUCLEOTIDE SEQUENCE [LARGE SCALE GENOMIC DNA]</scope>
    <source>
        <strain evidence="4 5">DSM 13057</strain>
    </source>
</reference>
<dbReference type="InterPro" id="IPR000362">
    <property type="entry name" value="Fumarate_lyase_fam"/>
</dbReference>
<evidence type="ECO:0000256" key="1">
    <source>
        <dbReference type="ARBA" id="ARBA00023239"/>
    </source>
</evidence>
<dbReference type="PRINTS" id="PR00149">
    <property type="entry name" value="FUMRATELYASE"/>
</dbReference>
<accession>A0ABS2L180</accession>
<gene>
    <name evidence="4" type="ORF">JOE66_000461</name>
</gene>
<comment type="similarity">
    <text evidence="2">Belongs to the class-II fumarase/aspartase family.</text>
</comment>
<dbReference type="RefSeq" id="WP_205106524.1">
    <property type="nucleotide sequence ID" value="NZ_BAAAHT010000018.1"/>
</dbReference>
<dbReference type="InterPro" id="IPR024083">
    <property type="entry name" value="Fumarase/histidase_N"/>
</dbReference>
<dbReference type="PANTHER" id="PTHR43172">
    <property type="entry name" value="ADENYLOSUCCINATE LYASE"/>
    <property type="match status" value="1"/>
</dbReference>
<dbReference type="EC" id="5.5.1.2" evidence="4"/>
<dbReference type="GO" id="GO:0047472">
    <property type="term" value="F:3-carboxy-cis,cis-muconate cycloisomerase activity"/>
    <property type="evidence" value="ECO:0007669"/>
    <property type="project" value="UniProtKB-EC"/>
</dbReference>
<proteinExistence type="inferred from homology"/>
<protein>
    <submittedName>
        <fullName evidence="4">3-carboxy-cis,cis-muconate cycloisomerase</fullName>
        <ecNumber evidence="4">5.5.1.2</ecNumber>
    </submittedName>
</protein>
<dbReference type="InterPro" id="IPR022761">
    <property type="entry name" value="Fumarate_lyase_N"/>
</dbReference>
<dbReference type="Gene3D" id="1.10.40.30">
    <property type="entry name" value="Fumarase/aspartase (C-terminal domain)"/>
    <property type="match status" value="1"/>
</dbReference>
<organism evidence="4 5">
    <name type="scientific">Subtercola frigoramans</name>
    <dbReference type="NCBI Taxonomy" id="120298"/>
    <lineage>
        <taxon>Bacteria</taxon>
        <taxon>Bacillati</taxon>
        <taxon>Actinomycetota</taxon>
        <taxon>Actinomycetes</taxon>
        <taxon>Micrococcales</taxon>
        <taxon>Microbacteriaceae</taxon>
        <taxon>Subtercola</taxon>
    </lineage>
</organism>
<dbReference type="Gene3D" id="1.20.200.10">
    <property type="entry name" value="Fumarase/aspartase (Central domain)"/>
    <property type="match status" value="1"/>
</dbReference>
<sequence length="467" mass="47645">MPELLDPLGADGIAESLLGDGAWLQAMVAAEVALSRALVTAGLAPAWMLGVADSLADTSALDLATLAVAGRSGGNPVIPLVAALATRAETLHAGASDHVHVGATSQDIIDTATMIVAATTLEATLESLESLAGSLAALAETHRATPQAGRTLGQHASPTTFGFVVAGWLDAVCTVILSVMDARQRLPASLGGAVGTLAVLTDAAATRQPGHPESTSVERVLSAYAAELGLVAPVISWHSDRLPVVELGSILAAATGVVASIAMNVAELSRTEIGELSEGLAEGEGGSSAMPHKRNPVSSVLVVSAGKQAPGLLSTLYGSLLAEDQRAIGGWHAEWQTLRALERLALTSTQAAAGLVANLRVDARRMRENLALTHGLLYSERASATLAGMLGKTEAFALVKAASALVSPVSPLSTVLDEQLAAAGHSDDVRTALARVFDPDAPIGQTGAAIDAVLTRYRGIARKKESL</sequence>
<evidence type="ECO:0000259" key="3">
    <source>
        <dbReference type="Pfam" id="PF00206"/>
    </source>
</evidence>
<comment type="caution">
    <text evidence="4">The sequence shown here is derived from an EMBL/GenBank/DDBJ whole genome shotgun (WGS) entry which is preliminary data.</text>
</comment>